<evidence type="ECO:0000313" key="1">
    <source>
        <dbReference type="EMBL" id="KZV95840.1"/>
    </source>
</evidence>
<proteinExistence type="predicted"/>
<dbReference type="AlphaFoldDB" id="A0A165K5R7"/>
<dbReference type="Proteomes" id="UP000077266">
    <property type="component" value="Unassembled WGS sequence"/>
</dbReference>
<accession>A0A165K5R7</accession>
<evidence type="ECO:0000313" key="2">
    <source>
        <dbReference type="Proteomes" id="UP000077266"/>
    </source>
</evidence>
<organism evidence="1 2">
    <name type="scientific">Exidia glandulosa HHB12029</name>
    <dbReference type="NCBI Taxonomy" id="1314781"/>
    <lineage>
        <taxon>Eukaryota</taxon>
        <taxon>Fungi</taxon>
        <taxon>Dikarya</taxon>
        <taxon>Basidiomycota</taxon>
        <taxon>Agaricomycotina</taxon>
        <taxon>Agaricomycetes</taxon>
        <taxon>Auriculariales</taxon>
        <taxon>Exidiaceae</taxon>
        <taxon>Exidia</taxon>
    </lineage>
</organism>
<dbReference type="EMBL" id="KV425951">
    <property type="protein sequence ID" value="KZV95840.1"/>
    <property type="molecule type" value="Genomic_DNA"/>
</dbReference>
<gene>
    <name evidence="1" type="ORF">EXIGLDRAFT_734686</name>
</gene>
<reference evidence="1 2" key="1">
    <citation type="journal article" date="2016" name="Mol. Biol. Evol.">
        <title>Comparative Genomics of Early-Diverging Mushroom-Forming Fungi Provides Insights into the Origins of Lignocellulose Decay Capabilities.</title>
        <authorList>
            <person name="Nagy L.G."/>
            <person name="Riley R."/>
            <person name="Tritt A."/>
            <person name="Adam C."/>
            <person name="Daum C."/>
            <person name="Floudas D."/>
            <person name="Sun H."/>
            <person name="Yadav J.S."/>
            <person name="Pangilinan J."/>
            <person name="Larsson K.H."/>
            <person name="Matsuura K."/>
            <person name="Barry K."/>
            <person name="Labutti K."/>
            <person name="Kuo R."/>
            <person name="Ohm R.A."/>
            <person name="Bhattacharya S.S."/>
            <person name="Shirouzu T."/>
            <person name="Yoshinaga Y."/>
            <person name="Martin F.M."/>
            <person name="Grigoriev I.V."/>
            <person name="Hibbett D.S."/>
        </authorList>
    </citation>
    <scope>NUCLEOTIDE SEQUENCE [LARGE SCALE GENOMIC DNA]</scope>
    <source>
        <strain evidence="1 2">HHB12029</strain>
    </source>
</reference>
<protein>
    <submittedName>
        <fullName evidence="1">Uncharacterized protein</fullName>
    </submittedName>
</protein>
<name>A0A165K5R7_EXIGL</name>
<keyword evidence="2" id="KW-1185">Reference proteome</keyword>
<sequence>MGLSGVLTAKLFKLEFLECSMHQISDIANFPSITHFVALAPRTPPGALDQFLFTRVAKTFPQLQSLVTERWFDDVQRAQESHPTLRSFSAKASASSGLNIYDRDDIVRHNLKVVRAESIPTLALYGDVEEMVKSSSEHLGPDVTSVAFVMHEDQLHLHLDSERPNVDAVDFRRYFRRIVANAGPCQSRQLVASLDNYLRLTKLSVSFKLIPHQIRTLFCSRPRVLTTLEILLDPHADSKGTVDVLTYDTEDRKWALPSTLRTFRLTAMPALAPELRTSYIKEGYKESLVIPTVSAGHVDRFIRRNAETQAVHLTVELVRVAFKHGREHADMQALKKLVKKLIVNGTPL</sequence>
<dbReference type="InParanoid" id="A0A165K5R7"/>